<keyword evidence="1" id="KW-0460">Magnesium</keyword>
<dbReference type="NCBIfam" id="TIGR02751">
    <property type="entry name" value="PEPCase_arch"/>
    <property type="match status" value="1"/>
</dbReference>
<reference evidence="5 6" key="1">
    <citation type="journal article" date="2016" name="Environ. Microbiol.">
        <title>Genomic resolution of a cold subsurface aquifer community provides metabolic insights for novel microbes adapted to high CO concentrations.</title>
        <authorList>
            <person name="Probst A.J."/>
            <person name="Castelle C.J."/>
            <person name="Singh A."/>
            <person name="Brown C.T."/>
            <person name="Anantharaman K."/>
            <person name="Sharon I."/>
            <person name="Hug L.A."/>
            <person name="Burstein D."/>
            <person name="Emerson J.B."/>
            <person name="Thomas B.C."/>
            <person name="Banfield J.F."/>
        </authorList>
    </citation>
    <scope>NUCLEOTIDE SEQUENCE [LARGE SCALE GENOMIC DNA]</scope>
    <source>
        <strain evidence="5">CG1_02_37_22</strain>
    </source>
</reference>
<dbReference type="AlphaFoldDB" id="A0A1J4TQI5"/>
<name>A0A1J4TQI5_9BACT</name>
<evidence type="ECO:0000256" key="4">
    <source>
        <dbReference type="NCBIfam" id="TIGR02751"/>
    </source>
</evidence>
<dbReference type="GO" id="GO:0008964">
    <property type="term" value="F:phosphoenolpyruvate carboxylase activity"/>
    <property type="evidence" value="ECO:0007669"/>
    <property type="project" value="UniProtKB-UniRule"/>
</dbReference>
<gene>
    <name evidence="5" type="ORF">AUJ73_02215</name>
</gene>
<dbReference type="InterPro" id="IPR015813">
    <property type="entry name" value="Pyrv/PenolPyrv_kinase-like_dom"/>
</dbReference>
<evidence type="ECO:0000256" key="3">
    <source>
        <dbReference type="ARBA" id="ARBA00023300"/>
    </source>
</evidence>
<dbReference type="Pfam" id="PF14010">
    <property type="entry name" value="PEPcase_2"/>
    <property type="match status" value="1"/>
</dbReference>
<keyword evidence="5" id="KW-0670">Pyruvate</keyword>
<dbReference type="GO" id="GO:0006099">
    <property type="term" value="P:tricarboxylic acid cycle"/>
    <property type="evidence" value="ECO:0007669"/>
    <property type="project" value="InterPro"/>
</dbReference>
<evidence type="ECO:0000256" key="1">
    <source>
        <dbReference type="ARBA" id="ARBA00022842"/>
    </source>
</evidence>
<keyword evidence="3" id="KW-0120">Carbon dioxide fixation</keyword>
<evidence type="ECO:0000256" key="2">
    <source>
        <dbReference type="ARBA" id="ARBA00023239"/>
    </source>
</evidence>
<dbReference type="Proteomes" id="UP000183120">
    <property type="component" value="Unassembled WGS sequence"/>
</dbReference>
<dbReference type="EC" id="4.1.1.31" evidence="4"/>
<evidence type="ECO:0000313" key="6">
    <source>
        <dbReference type="Proteomes" id="UP000183120"/>
    </source>
</evidence>
<comment type="caution">
    <text evidence="5">The sequence shown here is derived from an EMBL/GenBank/DDBJ whole genome shotgun (WGS) entry which is preliminary data.</text>
</comment>
<organism evidence="5 6">
    <name type="scientific">Candidatus Gottesmanbacteria bacterium CG1_02_37_22</name>
    <dbReference type="NCBI Taxonomy" id="1805209"/>
    <lineage>
        <taxon>Bacteria</taxon>
        <taxon>Candidatus Gottesmaniibacteriota</taxon>
    </lineage>
</organism>
<proteinExistence type="predicted"/>
<accession>A0A1J4TQI5</accession>
<keyword evidence="2" id="KW-0456">Lyase</keyword>
<dbReference type="GO" id="GO:0015977">
    <property type="term" value="P:carbon fixation"/>
    <property type="evidence" value="ECO:0007669"/>
    <property type="project" value="UniProtKB-KW"/>
</dbReference>
<dbReference type="STRING" id="1805209.AUJ73_02215"/>
<dbReference type="SUPFAM" id="SSF51621">
    <property type="entry name" value="Phosphoenolpyruvate/pyruvate domain"/>
    <property type="match status" value="1"/>
</dbReference>
<sequence>MAIKLQYFDYFSKHPLGKDKFLTFRIPNPRVEKQFRLARAFMVIITSSQLAKSLGIKVSPIFETILPLTETAEEIIEIQQAFRDLTGLKHKLLNMSDSLKNIEIIPLFEQVSKIIASDKLILKYLSLHKKRFGYLPTCLRPYCARSDPALNSGLVPTMLAVKVALSSYIRVEKNTGVKLYPTLGTGSLPFRGGITPENIDKKINEYAGVSTLIIQSAFRYDYPLKTVKKGIQRIKTELPKAKAKELSPEIQKLVIKIIPFFANPYRQTIENIAPFINMLSSQVGRRRERMLHIGLFGYSRGMGKVTLPRAIPFTAALYSIGVPPELIGTGRGITKAKRAGIWKDVSPIYYYLKDDLMFAGSYFNRENLLSLSKESFHWQEVLKDIEGIEKEYGIILGPVNSDHYEHKKITKNIFDKLKQNKEVTELITCSGILRRSLG</sequence>
<dbReference type="InterPro" id="IPR007566">
    <property type="entry name" value="PEP_COase_arc-type"/>
</dbReference>
<evidence type="ECO:0000313" key="5">
    <source>
        <dbReference type="EMBL" id="OIO14460.1"/>
    </source>
</evidence>
<dbReference type="PIRSF" id="PIRSF006677">
    <property type="entry name" value="UCP006677"/>
    <property type="match status" value="1"/>
</dbReference>
<protein>
    <recommendedName>
        <fullName evidence="4">Phosphoenolpyruvate carboxylase</fullName>
        <ecNumber evidence="4">4.1.1.31</ecNumber>
    </recommendedName>
</protein>
<dbReference type="EMBL" id="MNUY01000034">
    <property type="protein sequence ID" value="OIO14460.1"/>
    <property type="molecule type" value="Genomic_DNA"/>
</dbReference>